<dbReference type="PANTHER" id="PTHR46954:SF1">
    <property type="entry name" value="C2H2-TYPE DOMAIN-CONTAINING PROTEIN"/>
    <property type="match status" value="1"/>
</dbReference>
<dbReference type="AlphaFoldDB" id="A0A9Q0MY73"/>
<comment type="caution">
    <text evidence="1">The sequence shown here is derived from an EMBL/GenBank/DDBJ whole genome shotgun (WGS) entry which is preliminary data.</text>
</comment>
<reference evidence="1" key="1">
    <citation type="submission" date="2022-07" db="EMBL/GenBank/DDBJ databases">
        <authorList>
            <person name="Trinca V."/>
            <person name="Uliana J.V.C."/>
            <person name="Torres T.T."/>
            <person name="Ward R.J."/>
            <person name="Monesi N."/>
        </authorList>
    </citation>
    <scope>NUCLEOTIDE SEQUENCE</scope>
    <source>
        <strain evidence="1">HSMRA1968</strain>
        <tissue evidence="1">Whole embryos</tissue>
    </source>
</reference>
<dbReference type="EMBL" id="WJQU01000003">
    <property type="protein sequence ID" value="KAJ6639659.1"/>
    <property type="molecule type" value="Genomic_DNA"/>
</dbReference>
<evidence type="ECO:0000313" key="2">
    <source>
        <dbReference type="Proteomes" id="UP001151699"/>
    </source>
</evidence>
<dbReference type="PANTHER" id="PTHR46954">
    <property type="entry name" value="C2H2-TYPE DOMAIN-CONTAINING PROTEIN"/>
    <property type="match status" value="1"/>
</dbReference>
<dbReference type="OrthoDB" id="8052514at2759"/>
<dbReference type="Proteomes" id="UP001151699">
    <property type="component" value="Chromosome X"/>
</dbReference>
<accession>A0A9Q0MY73</accession>
<evidence type="ECO:0000313" key="1">
    <source>
        <dbReference type="EMBL" id="KAJ6639659.1"/>
    </source>
</evidence>
<gene>
    <name evidence="1" type="ORF">Bhyg_12406</name>
</gene>
<sequence length="262" mass="28977">MTTINHLDELASFLGPEEVTFISQDDKAKIPVGLPAVAKQVPLLMHMEYRVQLPDHTFVLANGHKITPSVYGFCEVKPNGGGDRSAVGYSGPTFAAIRSSKHSSSTAMSHARDIETIYGKAEFREFTHTTTNGVTLPKPVLIFPFPNFSFVNFWGGPDENSRYDKVITMNVHHFVKLDLDALFVACNAPGRSAYNRVERRMAPLSKALAGIIFMHDHYGNHLDSQGLTIDTELEKTNFSYAGIALAEVWSEMTIDGHFTIAD</sequence>
<proteinExistence type="predicted"/>
<protein>
    <submittedName>
        <fullName evidence="1">Uncharacterized protein</fullName>
    </submittedName>
</protein>
<organism evidence="1 2">
    <name type="scientific">Pseudolycoriella hygida</name>
    <dbReference type="NCBI Taxonomy" id="35572"/>
    <lineage>
        <taxon>Eukaryota</taxon>
        <taxon>Metazoa</taxon>
        <taxon>Ecdysozoa</taxon>
        <taxon>Arthropoda</taxon>
        <taxon>Hexapoda</taxon>
        <taxon>Insecta</taxon>
        <taxon>Pterygota</taxon>
        <taxon>Neoptera</taxon>
        <taxon>Endopterygota</taxon>
        <taxon>Diptera</taxon>
        <taxon>Nematocera</taxon>
        <taxon>Sciaroidea</taxon>
        <taxon>Sciaridae</taxon>
        <taxon>Pseudolycoriella</taxon>
    </lineage>
</organism>
<name>A0A9Q0MY73_9DIPT</name>
<keyword evidence="2" id="KW-1185">Reference proteome</keyword>